<evidence type="ECO:0000256" key="1">
    <source>
        <dbReference type="ARBA" id="ARBA00000830"/>
    </source>
</evidence>
<organism evidence="5 6">
    <name type="scientific">Afipia felis</name>
    <name type="common">Cat scratch disease bacillus</name>
    <dbReference type="NCBI Taxonomy" id="1035"/>
    <lineage>
        <taxon>Bacteria</taxon>
        <taxon>Pseudomonadati</taxon>
        <taxon>Pseudomonadota</taxon>
        <taxon>Alphaproteobacteria</taxon>
        <taxon>Hyphomicrobiales</taxon>
        <taxon>Nitrobacteraceae</taxon>
        <taxon>Afipia</taxon>
    </lineage>
</organism>
<dbReference type="SUPFAM" id="SSF56784">
    <property type="entry name" value="HAD-like"/>
    <property type="match status" value="1"/>
</dbReference>
<dbReference type="PANTHER" id="PTHR43434">
    <property type="entry name" value="PHOSPHOGLYCOLATE PHOSPHATASE"/>
    <property type="match status" value="1"/>
</dbReference>
<dbReference type="InterPro" id="IPR036412">
    <property type="entry name" value="HAD-like_sf"/>
</dbReference>
<evidence type="ECO:0000313" key="5">
    <source>
        <dbReference type="EMBL" id="SUU86694.1"/>
    </source>
</evidence>
<sequence length="296" mass="34029">MKKTALITDLDNTLFDWVELWLNCFSSMLDSIVEISGIEKATLLPEIAAVHQKHGTSEYSFLIDELPSLQAMLKGRPATEVFAESIKIYRLKRREYLQLYATVAEALLIIKGRGTRIVGYTESMAFYSNYRVRRLGLDGVLDFVFCPEDHELPIGLSTEDLRRYPASHYALRYTRQEFTPRGSKKPDAAVLNAIINDLGLSKTSCVYVGDNLMKDVAMAVDCEVCSVWAKYGQAHKRPEYKLLQDVTHWTREEVEREQKIKEREHVQPNYTLEQDFAEILNLFDFGDFHAERTKTA</sequence>
<dbReference type="InterPro" id="IPR050155">
    <property type="entry name" value="HAD-like_hydrolase_sf"/>
</dbReference>
<dbReference type="Gene3D" id="3.40.50.1000">
    <property type="entry name" value="HAD superfamily/HAD-like"/>
    <property type="match status" value="2"/>
</dbReference>
<reference evidence="5 6" key="1">
    <citation type="submission" date="2018-06" db="EMBL/GenBank/DDBJ databases">
        <authorList>
            <consortium name="Pathogen Informatics"/>
            <person name="Doyle S."/>
        </authorList>
    </citation>
    <scope>NUCLEOTIDE SEQUENCE [LARGE SCALE GENOMIC DNA]</scope>
    <source>
        <strain evidence="5 6">NCTC12722</strain>
    </source>
</reference>
<comment type="pathway">
    <text evidence="2">Organic acid metabolism; glycolate biosynthesis; glycolate from 2-phosphoglycolate: step 1/1.</text>
</comment>
<accession>A0A380WCG1</accession>
<evidence type="ECO:0000256" key="4">
    <source>
        <dbReference type="ARBA" id="ARBA00013078"/>
    </source>
</evidence>
<dbReference type="InterPro" id="IPR023214">
    <property type="entry name" value="HAD_sf"/>
</dbReference>
<evidence type="ECO:0000313" key="6">
    <source>
        <dbReference type="Proteomes" id="UP000254343"/>
    </source>
</evidence>
<evidence type="ECO:0000256" key="2">
    <source>
        <dbReference type="ARBA" id="ARBA00004818"/>
    </source>
</evidence>
<comment type="similarity">
    <text evidence="3">Belongs to the HAD-like hydrolase superfamily. CbbY/CbbZ/Gph/YieH family.</text>
</comment>
<dbReference type="RefSeq" id="WP_002717517.1">
    <property type="nucleotide sequence ID" value="NZ_UFSI01000001.1"/>
</dbReference>
<gene>
    <name evidence="5" type="ORF">NCTC12722_03924</name>
</gene>
<dbReference type="Proteomes" id="UP000254343">
    <property type="component" value="Unassembled WGS sequence"/>
</dbReference>
<dbReference type="AlphaFoldDB" id="A0A380WCG1"/>
<name>A0A380WCG1_AFIFE</name>
<dbReference type="EC" id="3.1.3.18" evidence="4"/>
<dbReference type="SFLD" id="SFLDG01129">
    <property type="entry name" value="C1.5:_HAD__Beta-PGM__Phosphata"/>
    <property type="match status" value="1"/>
</dbReference>
<dbReference type="SFLD" id="SFLDS00003">
    <property type="entry name" value="Haloacid_Dehalogenase"/>
    <property type="match status" value="1"/>
</dbReference>
<evidence type="ECO:0000256" key="3">
    <source>
        <dbReference type="ARBA" id="ARBA00006171"/>
    </source>
</evidence>
<protein>
    <recommendedName>
        <fullName evidence="4">phosphoglycolate phosphatase</fullName>
        <ecNumber evidence="4">3.1.3.18</ecNumber>
    </recommendedName>
</protein>
<comment type="catalytic activity">
    <reaction evidence="1">
        <text>2-phosphoglycolate + H2O = glycolate + phosphate</text>
        <dbReference type="Rhea" id="RHEA:14369"/>
        <dbReference type="ChEBI" id="CHEBI:15377"/>
        <dbReference type="ChEBI" id="CHEBI:29805"/>
        <dbReference type="ChEBI" id="CHEBI:43474"/>
        <dbReference type="ChEBI" id="CHEBI:58033"/>
        <dbReference type="EC" id="3.1.3.18"/>
    </reaction>
</comment>
<dbReference type="EMBL" id="UIGB01000001">
    <property type="protein sequence ID" value="SUU86694.1"/>
    <property type="molecule type" value="Genomic_DNA"/>
</dbReference>
<dbReference type="Pfam" id="PF00702">
    <property type="entry name" value="Hydrolase"/>
    <property type="match status" value="1"/>
</dbReference>
<dbReference type="GO" id="GO:0006281">
    <property type="term" value="P:DNA repair"/>
    <property type="evidence" value="ECO:0007669"/>
    <property type="project" value="TreeGrafter"/>
</dbReference>
<dbReference type="PANTHER" id="PTHR43434:SF1">
    <property type="entry name" value="PHOSPHOGLYCOLATE PHOSPHATASE"/>
    <property type="match status" value="1"/>
</dbReference>
<proteinExistence type="inferred from homology"/>
<dbReference type="GO" id="GO:0008967">
    <property type="term" value="F:phosphoglycolate phosphatase activity"/>
    <property type="evidence" value="ECO:0007669"/>
    <property type="project" value="UniProtKB-EC"/>
</dbReference>
<dbReference type="Gene3D" id="1.10.150.520">
    <property type="match status" value="1"/>
</dbReference>